<feature type="region of interest" description="Disordered" evidence="1">
    <location>
        <begin position="112"/>
        <end position="228"/>
    </location>
</feature>
<feature type="compositionally biased region" description="Pro residues" evidence="1">
    <location>
        <begin position="196"/>
        <end position="211"/>
    </location>
</feature>
<dbReference type="OrthoDB" id="2507336at2759"/>
<proteinExistence type="predicted"/>
<evidence type="ECO:0000313" key="3">
    <source>
        <dbReference type="Proteomes" id="UP000183567"/>
    </source>
</evidence>
<name>A0A1J8PY32_9AGAM</name>
<keyword evidence="3" id="KW-1185">Reference proteome</keyword>
<feature type="compositionally biased region" description="Pro residues" evidence="1">
    <location>
        <begin position="122"/>
        <end position="142"/>
    </location>
</feature>
<evidence type="ECO:0000256" key="1">
    <source>
        <dbReference type="SAM" id="MobiDB-lite"/>
    </source>
</evidence>
<reference evidence="2 3" key="1">
    <citation type="submission" date="2016-03" db="EMBL/GenBank/DDBJ databases">
        <title>Comparative genomics of the ectomycorrhizal sister species Rhizopogon vinicolor and Rhizopogon vesiculosus (Basidiomycota: Boletales) reveals a divergence of the mating type B locus.</title>
        <authorList>
            <person name="Mujic A.B."/>
            <person name="Kuo A."/>
            <person name="Tritt A."/>
            <person name="Lipzen A."/>
            <person name="Chen C."/>
            <person name="Johnson J."/>
            <person name="Sharma A."/>
            <person name="Barry K."/>
            <person name="Grigoriev I.V."/>
            <person name="Spatafora J.W."/>
        </authorList>
    </citation>
    <scope>NUCLEOTIDE SEQUENCE [LARGE SCALE GENOMIC DNA]</scope>
    <source>
        <strain evidence="2 3">AM-OR11-056</strain>
    </source>
</reference>
<dbReference type="EMBL" id="LVVM01003824">
    <property type="protein sequence ID" value="OJA14214.1"/>
    <property type="molecule type" value="Genomic_DNA"/>
</dbReference>
<comment type="caution">
    <text evidence="2">The sequence shown here is derived from an EMBL/GenBank/DDBJ whole genome shotgun (WGS) entry which is preliminary data.</text>
</comment>
<accession>A0A1J8PY32</accession>
<feature type="non-terminal residue" evidence="2">
    <location>
        <position position="1"/>
    </location>
</feature>
<protein>
    <submittedName>
        <fullName evidence="2">Uncharacterized protein</fullName>
    </submittedName>
</protein>
<feature type="compositionally biased region" description="Pro residues" evidence="1">
    <location>
        <begin position="169"/>
        <end position="184"/>
    </location>
</feature>
<dbReference type="PRINTS" id="PR01217">
    <property type="entry name" value="PRICHEXTENSN"/>
</dbReference>
<evidence type="ECO:0000313" key="2">
    <source>
        <dbReference type="EMBL" id="OJA14214.1"/>
    </source>
</evidence>
<sequence>TKASRCGERRTHQSSQRLVVFGILIRFITSSPRARTAIIPVLQPTTADLSSMSSNKGGQNSYNGAPPKYLNDFSKALASEVRILLAEVGKLRDERRQLQFEIAELMAVKSKHGAGGEYSPDWRPPPQEQPPPPPAASPPPEDGPSGPARPAWRVVHKPTKREKSAPKSLPAPAPVPAIEPPKPNIPAWAQWRPNPAHAPAPMPAPVSPRPVTPAARPGLFGPPTPPPK</sequence>
<gene>
    <name evidence="2" type="ORF">AZE42_11178</name>
</gene>
<organism evidence="2 3">
    <name type="scientific">Rhizopogon vesiculosus</name>
    <dbReference type="NCBI Taxonomy" id="180088"/>
    <lineage>
        <taxon>Eukaryota</taxon>
        <taxon>Fungi</taxon>
        <taxon>Dikarya</taxon>
        <taxon>Basidiomycota</taxon>
        <taxon>Agaricomycotina</taxon>
        <taxon>Agaricomycetes</taxon>
        <taxon>Agaricomycetidae</taxon>
        <taxon>Boletales</taxon>
        <taxon>Suillineae</taxon>
        <taxon>Rhizopogonaceae</taxon>
        <taxon>Rhizopogon</taxon>
    </lineage>
</organism>
<dbReference type="AlphaFoldDB" id="A0A1J8PY32"/>
<dbReference type="STRING" id="180088.A0A1J8PY32"/>
<dbReference type="Proteomes" id="UP000183567">
    <property type="component" value="Unassembled WGS sequence"/>
</dbReference>